<evidence type="ECO:0000313" key="2">
    <source>
        <dbReference type="EMBL" id="DAD94631.1"/>
    </source>
</evidence>
<dbReference type="EMBL" id="BK015178">
    <property type="protein sequence ID" value="DAD94631.1"/>
    <property type="molecule type" value="Genomic_DNA"/>
</dbReference>
<feature type="compositionally biased region" description="Basic and acidic residues" evidence="1">
    <location>
        <begin position="1"/>
        <end position="17"/>
    </location>
</feature>
<sequence length="35" mass="3906">MTRAGDGHAHRLRRDGVGFHTSSRRKKGNNTTAKE</sequence>
<feature type="region of interest" description="Disordered" evidence="1">
    <location>
        <begin position="1"/>
        <end position="35"/>
    </location>
</feature>
<accession>A0A8S5NJV9</accession>
<proteinExistence type="predicted"/>
<organism evidence="2">
    <name type="scientific">Siphoviridae sp. ctfdk3</name>
    <dbReference type="NCBI Taxonomy" id="2826416"/>
    <lineage>
        <taxon>Viruses</taxon>
        <taxon>Duplodnaviria</taxon>
        <taxon>Heunggongvirae</taxon>
        <taxon>Uroviricota</taxon>
        <taxon>Caudoviricetes</taxon>
    </lineage>
</organism>
<protein>
    <submittedName>
        <fullName evidence="2">Uncharacterized protein</fullName>
    </submittedName>
</protein>
<evidence type="ECO:0000256" key="1">
    <source>
        <dbReference type="SAM" id="MobiDB-lite"/>
    </source>
</evidence>
<name>A0A8S5NJV9_9CAUD</name>
<reference evidence="2" key="1">
    <citation type="journal article" date="2021" name="Proc. Natl. Acad. Sci. U.S.A.">
        <title>A Catalog of Tens of Thousands of Viruses from Human Metagenomes Reveals Hidden Associations with Chronic Diseases.</title>
        <authorList>
            <person name="Tisza M.J."/>
            <person name="Buck C.B."/>
        </authorList>
    </citation>
    <scope>NUCLEOTIDE SEQUENCE</scope>
    <source>
        <strain evidence="2">Ctfdk3</strain>
    </source>
</reference>